<sequence>MDYRMQRQEGCESLHLKLLILKVFRMIVVIFRGYREYNVTTYLADRGITILGNLEMSKYWNASFLADSVDNLSKICRVILPLLGNQLSDYVLFLDAMNTTGHLTPEYSILIVFWDYQVWRIRDAKCMDNLSVYLL</sequence>
<dbReference type="OrthoDB" id="1890790at2759"/>
<organism evidence="1 2">
    <name type="scientific">Cylicostephanus goldi</name>
    <name type="common">Nematode worm</name>
    <dbReference type="NCBI Taxonomy" id="71465"/>
    <lineage>
        <taxon>Eukaryota</taxon>
        <taxon>Metazoa</taxon>
        <taxon>Ecdysozoa</taxon>
        <taxon>Nematoda</taxon>
        <taxon>Chromadorea</taxon>
        <taxon>Rhabditida</taxon>
        <taxon>Rhabditina</taxon>
        <taxon>Rhabditomorpha</taxon>
        <taxon>Strongyloidea</taxon>
        <taxon>Strongylidae</taxon>
        <taxon>Cylicostephanus</taxon>
    </lineage>
</organism>
<accession>A0A3P6U5L9</accession>
<protein>
    <submittedName>
        <fullName evidence="1">Uncharacterized protein</fullName>
    </submittedName>
</protein>
<dbReference type="Proteomes" id="UP000271889">
    <property type="component" value="Unassembled WGS sequence"/>
</dbReference>
<proteinExistence type="predicted"/>
<name>A0A3P6U5L9_CYLGO</name>
<reference evidence="1 2" key="1">
    <citation type="submission" date="2018-11" db="EMBL/GenBank/DDBJ databases">
        <authorList>
            <consortium name="Pathogen Informatics"/>
        </authorList>
    </citation>
    <scope>NUCLEOTIDE SEQUENCE [LARGE SCALE GENOMIC DNA]</scope>
</reference>
<evidence type="ECO:0000313" key="2">
    <source>
        <dbReference type="Proteomes" id="UP000271889"/>
    </source>
</evidence>
<keyword evidence="2" id="KW-1185">Reference proteome</keyword>
<evidence type="ECO:0000313" key="1">
    <source>
        <dbReference type="EMBL" id="VDK71981.1"/>
    </source>
</evidence>
<dbReference type="EMBL" id="UYRV01022653">
    <property type="protein sequence ID" value="VDK71981.1"/>
    <property type="molecule type" value="Genomic_DNA"/>
</dbReference>
<gene>
    <name evidence="1" type="ORF">CGOC_LOCUS6788</name>
</gene>
<dbReference type="AlphaFoldDB" id="A0A3P6U5L9"/>